<keyword evidence="3" id="KW-1185">Reference proteome</keyword>
<feature type="coiled-coil region" evidence="1">
    <location>
        <begin position="20"/>
        <end position="61"/>
    </location>
</feature>
<dbReference type="AlphaFoldDB" id="A0A8B4SA92"/>
<keyword evidence="1" id="KW-0175">Coiled coil</keyword>
<protein>
    <submittedName>
        <fullName evidence="2">Uncharacterized protein</fullName>
    </submittedName>
</protein>
<reference evidence="2 3" key="1">
    <citation type="submission" date="2018-06" db="EMBL/GenBank/DDBJ databases">
        <authorList>
            <consortium name="Pathogen Informatics"/>
            <person name="Doyle S."/>
        </authorList>
    </citation>
    <scope>NUCLEOTIDE SEQUENCE [LARGE SCALE GENOMIC DNA]</scope>
    <source>
        <strain evidence="2 3">NCTC10698</strain>
    </source>
</reference>
<sequence>MQVTPYEAAKAAFQSALAQFQSTQSSYRQAQEDLQGLMQQQTSLQEKQQQFEAAADAAESEFKELFAKSGFNATKLVNDAMNKKVANKDMASEVAAALDHIAQAIQDFPFKPEVAALAQSYQSTLEAARRKYAEMMLAQALSEVPESLLKAIALQKFMAKSDARDFKGLLPLADDLKEIKARAMTRIFEAIDSMPGQCDPAAEFEAAGMAVGGGEGLPTIPRMSPAALHRNRVLNPKHSSR</sequence>
<dbReference type="Proteomes" id="UP000255070">
    <property type="component" value="Unassembled WGS sequence"/>
</dbReference>
<evidence type="ECO:0000313" key="3">
    <source>
        <dbReference type="Proteomes" id="UP000255070"/>
    </source>
</evidence>
<evidence type="ECO:0000256" key="1">
    <source>
        <dbReference type="SAM" id="Coils"/>
    </source>
</evidence>
<proteinExistence type="predicted"/>
<comment type="caution">
    <text evidence="2">The sequence shown here is derived from an EMBL/GenBank/DDBJ whole genome shotgun (WGS) entry which is preliminary data.</text>
</comment>
<name>A0A8B4SA92_COMTE</name>
<organism evidence="2 3">
    <name type="scientific">Comamonas testosteroni</name>
    <name type="common">Pseudomonas testosteroni</name>
    <dbReference type="NCBI Taxonomy" id="285"/>
    <lineage>
        <taxon>Bacteria</taxon>
        <taxon>Pseudomonadati</taxon>
        <taxon>Pseudomonadota</taxon>
        <taxon>Betaproteobacteria</taxon>
        <taxon>Burkholderiales</taxon>
        <taxon>Comamonadaceae</taxon>
        <taxon>Comamonas</taxon>
    </lineage>
</organism>
<evidence type="ECO:0000313" key="2">
    <source>
        <dbReference type="EMBL" id="SUY79245.1"/>
    </source>
</evidence>
<dbReference type="EMBL" id="UFXL01000001">
    <property type="protein sequence ID" value="SUY79245.1"/>
    <property type="molecule type" value="Genomic_DNA"/>
</dbReference>
<gene>
    <name evidence="2" type="ORF">NCTC10698_04179</name>
</gene>
<accession>A0A8B4SA92</accession>